<evidence type="ECO:0000313" key="1">
    <source>
        <dbReference type="EMBL" id="SBV91744.1"/>
    </source>
</evidence>
<sequence>MGIQRSDLVYEKSYIWKVLPNDNPKITGKPDSTLLNRNEGYEVLDFINNYMKTHKLSTVAEGQKVEKMIRNDVPKHIHSHSKISEWIADNWNK</sequence>
<dbReference type="AlphaFoldDB" id="A0A212IX44"/>
<dbReference type="RefSeq" id="WP_296934912.1">
    <property type="nucleotide sequence ID" value="NZ_LT598928.1"/>
</dbReference>
<protein>
    <submittedName>
        <fullName evidence="1">Uncharacterized protein</fullName>
    </submittedName>
</protein>
<dbReference type="EMBL" id="FLUP01000001">
    <property type="protein sequence ID" value="SBV91744.1"/>
    <property type="molecule type" value="Genomic_DNA"/>
</dbReference>
<reference evidence="1" key="1">
    <citation type="submission" date="2016-04" db="EMBL/GenBank/DDBJ databases">
        <authorList>
            <person name="Evans L.H."/>
            <person name="Alamgir A."/>
            <person name="Owens N."/>
            <person name="Weber N.D."/>
            <person name="Virtaneva K."/>
            <person name="Barbian K."/>
            <person name="Babar A."/>
            <person name="Rosenke K."/>
        </authorList>
    </citation>
    <scope>NUCLEOTIDE SEQUENCE</scope>
    <source>
        <strain evidence="1">92-2</strain>
    </source>
</reference>
<proteinExistence type="predicted"/>
<accession>A0A212IX44</accession>
<name>A0A212IX44_9BACT</name>
<gene>
    <name evidence="1" type="ORF">KM92DES2_10176</name>
</gene>
<organism evidence="1">
    <name type="scientific">uncultured Desulfovibrio sp</name>
    <dbReference type="NCBI Taxonomy" id="167968"/>
    <lineage>
        <taxon>Bacteria</taxon>
        <taxon>Pseudomonadati</taxon>
        <taxon>Thermodesulfobacteriota</taxon>
        <taxon>Desulfovibrionia</taxon>
        <taxon>Desulfovibrionales</taxon>
        <taxon>Desulfovibrionaceae</taxon>
        <taxon>Desulfovibrio</taxon>
        <taxon>environmental samples</taxon>
    </lineage>
</organism>